<dbReference type="AlphaFoldDB" id="A0A0A6PB99"/>
<organism evidence="1 2">
    <name type="scientific">Candidatus Thiomargarita nelsonii</name>
    <dbReference type="NCBI Taxonomy" id="1003181"/>
    <lineage>
        <taxon>Bacteria</taxon>
        <taxon>Pseudomonadati</taxon>
        <taxon>Pseudomonadota</taxon>
        <taxon>Gammaproteobacteria</taxon>
        <taxon>Thiotrichales</taxon>
        <taxon>Thiotrichaceae</taxon>
        <taxon>Thiomargarita</taxon>
    </lineage>
</organism>
<dbReference type="Proteomes" id="UP000030428">
    <property type="component" value="Unassembled WGS sequence"/>
</dbReference>
<name>A0A0A6PB99_9GAMM</name>
<accession>A0A0A6PB99</accession>
<protein>
    <submittedName>
        <fullName evidence="1">Uncharacterized protein</fullName>
    </submittedName>
</protein>
<keyword evidence="2" id="KW-1185">Reference proteome</keyword>
<evidence type="ECO:0000313" key="1">
    <source>
        <dbReference type="EMBL" id="KHD07632.1"/>
    </source>
</evidence>
<reference evidence="1 2" key="1">
    <citation type="journal article" date="2016" name="Front. Microbiol.">
        <title>Single-Cell (Meta-)Genomics of a Dimorphic Candidatus Thiomargarita nelsonii Reveals Genomic Plasticity.</title>
        <authorList>
            <person name="Flood B.E."/>
            <person name="Fliss P."/>
            <person name="Jones D.S."/>
            <person name="Dick G.J."/>
            <person name="Jain S."/>
            <person name="Kaster A.K."/>
            <person name="Winkel M."/>
            <person name="Mussmann M."/>
            <person name="Bailey J."/>
        </authorList>
    </citation>
    <scope>NUCLEOTIDE SEQUENCE [LARGE SCALE GENOMIC DNA]</scope>
    <source>
        <strain evidence="1">Hydrate Ridge</strain>
    </source>
</reference>
<dbReference type="EMBL" id="JSZA02000011">
    <property type="protein sequence ID" value="KHD07632.1"/>
    <property type="molecule type" value="Genomic_DNA"/>
</dbReference>
<evidence type="ECO:0000313" key="2">
    <source>
        <dbReference type="Proteomes" id="UP000030428"/>
    </source>
</evidence>
<sequence length="166" mass="18592">MNSTAQKSPSVVMGILTRLQCAKRRVNYLLIIVGNMQTLALNNAMPLKEFGVNLLETWGVNGLKADTQEQTLTISDIAKRLAIKPRQINPLLTKIGLQTANRDHKERLYYELTNRGKEHGVYLDTGKKHKTDGCPVRQIKWYDSAIDLVKTQLEADFVLGADTTPA</sequence>
<proteinExistence type="predicted"/>
<gene>
    <name evidence="1" type="ORF">PN36_04055</name>
</gene>
<comment type="caution">
    <text evidence="1">The sequence shown here is derived from an EMBL/GenBank/DDBJ whole genome shotgun (WGS) entry which is preliminary data.</text>
</comment>